<protein>
    <recommendedName>
        <fullName evidence="3">Restriction system protein Mrr-like N-terminal domain-containing protein</fullName>
    </recommendedName>
</protein>
<comment type="caution">
    <text evidence="1">The sequence shown here is derived from an EMBL/GenBank/DDBJ whole genome shotgun (WGS) entry which is preliminary data.</text>
</comment>
<evidence type="ECO:0000313" key="2">
    <source>
        <dbReference type="Proteomes" id="UP001268577"/>
    </source>
</evidence>
<dbReference type="AlphaFoldDB" id="A0AAW8UDX9"/>
<accession>A0AAW8UDX9</accession>
<dbReference type="RefSeq" id="WP_311985715.1">
    <property type="nucleotide sequence ID" value="NZ_JARQBZ010000038.1"/>
</dbReference>
<evidence type="ECO:0000313" key="1">
    <source>
        <dbReference type="EMBL" id="MDT2835133.1"/>
    </source>
</evidence>
<evidence type="ECO:0008006" key="3">
    <source>
        <dbReference type="Google" id="ProtNLM"/>
    </source>
</evidence>
<gene>
    <name evidence="1" type="ORF">P7H70_13920</name>
</gene>
<dbReference type="InterPro" id="IPR046904">
    <property type="entry name" value="ABC-3C_MC2"/>
</dbReference>
<sequence>MKVIIENVSFKEYYLTMIRMITFLNYLGEEHKKSTTEDRLVLYDFYLKYPELINNQNKITDFDTKYSYFHWRPNYKLYSAVLGDLTSRDLIKKNVESGRYYINENGKILSTKMINTYIETLNSTSEYLQKNICKLSNKGIYEDIDLKILKERGI</sequence>
<organism evidence="1 2">
    <name type="scientific">Vagococcus carniphilus</name>
    <dbReference type="NCBI Taxonomy" id="218144"/>
    <lineage>
        <taxon>Bacteria</taxon>
        <taxon>Bacillati</taxon>
        <taxon>Bacillota</taxon>
        <taxon>Bacilli</taxon>
        <taxon>Lactobacillales</taxon>
        <taxon>Enterococcaceae</taxon>
        <taxon>Vagococcus</taxon>
    </lineage>
</organism>
<name>A0AAW8UDX9_9ENTE</name>
<dbReference type="Pfam" id="PF20288">
    <property type="entry name" value="MC2"/>
    <property type="match status" value="1"/>
</dbReference>
<dbReference type="Proteomes" id="UP001268577">
    <property type="component" value="Unassembled WGS sequence"/>
</dbReference>
<dbReference type="EMBL" id="JARQBZ010000038">
    <property type="protein sequence ID" value="MDT2835133.1"/>
    <property type="molecule type" value="Genomic_DNA"/>
</dbReference>
<proteinExistence type="predicted"/>
<reference evidence="1" key="1">
    <citation type="submission" date="2023-03" db="EMBL/GenBank/DDBJ databases">
        <authorList>
            <person name="Shen W."/>
            <person name="Cai J."/>
        </authorList>
    </citation>
    <scope>NUCLEOTIDE SEQUENCE</scope>
    <source>
        <strain evidence="1">P96-3</strain>
    </source>
</reference>